<dbReference type="NCBIfam" id="TIGR02532">
    <property type="entry name" value="IV_pilin_GFxxxE"/>
    <property type="match status" value="1"/>
</dbReference>
<dbReference type="InterPro" id="IPR012902">
    <property type="entry name" value="N_methyl_site"/>
</dbReference>
<feature type="transmembrane region" description="Helical" evidence="6">
    <location>
        <begin position="6"/>
        <end position="26"/>
    </location>
</feature>
<proteinExistence type="predicted"/>
<protein>
    <submittedName>
        <fullName evidence="7">Type II secretion system protein</fullName>
    </submittedName>
</protein>
<evidence type="ECO:0000256" key="5">
    <source>
        <dbReference type="ARBA" id="ARBA00023136"/>
    </source>
</evidence>
<comment type="caution">
    <text evidence="7">The sequence shown here is derived from an EMBL/GenBank/DDBJ whole genome shotgun (WGS) entry which is preliminary data.</text>
</comment>
<dbReference type="SUPFAM" id="SSF54523">
    <property type="entry name" value="Pili subunits"/>
    <property type="match status" value="1"/>
</dbReference>
<evidence type="ECO:0000256" key="1">
    <source>
        <dbReference type="ARBA" id="ARBA00004167"/>
    </source>
</evidence>
<dbReference type="InterPro" id="IPR045584">
    <property type="entry name" value="Pilin-like"/>
</dbReference>
<evidence type="ECO:0000256" key="6">
    <source>
        <dbReference type="SAM" id="Phobius"/>
    </source>
</evidence>
<sequence length="168" mass="17593">MKEKGFTLIELMIVVVIIGILAAIAIPNFMSMRSRAKEASLKSNMHTLQLAAEDFSTMSEGAYPRTCATTVSEVLVALGYPTVLTAVKSIAGAVAGLAPQSANNPLLPLAFKNPFLPTVNAWESNAPGAIAGCTYYESLPGTGVAEIAYSIRGYGKDALLVLILTAGQ</sequence>
<dbReference type="Proteomes" id="UP000315525">
    <property type="component" value="Unassembled WGS sequence"/>
</dbReference>
<accession>A0A523UTE7</accession>
<dbReference type="PANTHER" id="PTHR30093">
    <property type="entry name" value="GENERAL SECRETION PATHWAY PROTEIN G"/>
    <property type="match status" value="1"/>
</dbReference>
<gene>
    <name evidence="7" type="ORF">E3J62_06335</name>
</gene>
<keyword evidence="5 6" id="KW-0472">Membrane</keyword>
<keyword evidence="3 6" id="KW-0812">Transmembrane</keyword>
<organism evidence="7 8">
    <name type="scientific">candidate division TA06 bacterium</name>
    <dbReference type="NCBI Taxonomy" id="2250710"/>
    <lineage>
        <taxon>Bacteria</taxon>
        <taxon>Bacteria division TA06</taxon>
    </lineage>
</organism>
<dbReference type="PROSITE" id="PS00409">
    <property type="entry name" value="PROKAR_NTER_METHYL"/>
    <property type="match status" value="1"/>
</dbReference>
<keyword evidence="4 6" id="KW-1133">Transmembrane helix</keyword>
<name>A0A523UTE7_UNCT6</name>
<dbReference type="AlphaFoldDB" id="A0A523UTE7"/>
<dbReference type="GO" id="GO:0016020">
    <property type="term" value="C:membrane"/>
    <property type="evidence" value="ECO:0007669"/>
    <property type="project" value="UniProtKB-SubCell"/>
</dbReference>
<evidence type="ECO:0000256" key="4">
    <source>
        <dbReference type="ARBA" id="ARBA00022989"/>
    </source>
</evidence>
<dbReference type="Gene3D" id="3.30.700.10">
    <property type="entry name" value="Glycoprotein, Type 4 Pilin"/>
    <property type="match status" value="1"/>
</dbReference>
<dbReference type="Pfam" id="PF07963">
    <property type="entry name" value="N_methyl"/>
    <property type="match status" value="1"/>
</dbReference>
<evidence type="ECO:0000256" key="3">
    <source>
        <dbReference type="ARBA" id="ARBA00022692"/>
    </source>
</evidence>
<keyword evidence="2" id="KW-0488">Methylation</keyword>
<evidence type="ECO:0000256" key="2">
    <source>
        <dbReference type="ARBA" id="ARBA00022481"/>
    </source>
</evidence>
<evidence type="ECO:0000313" key="8">
    <source>
        <dbReference type="Proteomes" id="UP000315525"/>
    </source>
</evidence>
<dbReference type="PANTHER" id="PTHR30093:SF44">
    <property type="entry name" value="TYPE II SECRETION SYSTEM CORE PROTEIN G"/>
    <property type="match status" value="1"/>
</dbReference>
<evidence type="ECO:0000313" key="7">
    <source>
        <dbReference type="EMBL" id="TET45786.1"/>
    </source>
</evidence>
<dbReference type="EMBL" id="SOJN01000075">
    <property type="protein sequence ID" value="TET45786.1"/>
    <property type="molecule type" value="Genomic_DNA"/>
</dbReference>
<comment type="subcellular location">
    <subcellularLocation>
        <location evidence="1">Membrane</location>
        <topology evidence="1">Single-pass membrane protein</topology>
    </subcellularLocation>
</comment>
<reference evidence="7 8" key="1">
    <citation type="submission" date="2019-03" db="EMBL/GenBank/DDBJ databases">
        <title>Metabolic potential of uncultured bacteria and archaea associated with petroleum seepage in deep-sea sediments.</title>
        <authorList>
            <person name="Dong X."/>
            <person name="Hubert C."/>
        </authorList>
    </citation>
    <scope>NUCLEOTIDE SEQUENCE [LARGE SCALE GENOMIC DNA]</scope>
    <source>
        <strain evidence="7">E44_bin18</strain>
    </source>
</reference>